<proteinExistence type="inferred from homology"/>
<dbReference type="GO" id="GO:1904825">
    <property type="term" value="P:protein localization to microtubule plus-end"/>
    <property type="evidence" value="ECO:0000318"/>
    <property type="project" value="GO_Central"/>
</dbReference>
<dbReference type="PROSITE" id="PS50021">
    <property type="entry name" value="CH"/>
    <property type="match status" value="1"/>
</dbReference>
<feature type="domain" description="Calponin-homology (CH)" evidence="5">
    <location>
        <begin position="6"/>
        <end position="135"/>
    </location>
</feature>
<dbReference type="PANTHER" id="PTHR46756">
    <property type="entry name" value="TRANSGELIN"/>
    <property type="match status" value="1"/>
</dbReference>
<evidence type="ECO:0000256" key="2">
    <source>
        <dbReference type="ARBA" id="ARBA00022490"/>
    </source>
</evidence>
<dbReference type="PhylomeDB" id="A7ST60"/>
<dbReference type="STRING" id="45351.A7ST60"/>
<reference evidence="7 8" key="1">
    <citation type="journal article" date="2007" name="Science">
        <title>Sea anemone genome reveals ancestral eumetazoan gene repertoire and genomic organization.</title>
        <authorList>
            <person name="Putnam N.H."/>
            <person name="Srivastava M."/>
            <person name="Hellsten U."/>
            <person name="Dirks B."/>
            <person name="Chapman J."/>
            <person name="Salamov A."/>
            <person name="Terry A."/>
            <person name="Shapiro H."/>
            <person name="Lindquist E."/>
            <person name="Kapitonov V.V."/>
            <person name="Jurka J."/>
            <person name="Genikhovich G."/>
            <person name="Grigoriev I.V."/>
            <person name="Lucas S.M."/>
            <person name="Steele R.E."/>
            <person name="Finnerty J.R."/>
            <person name="Technau U."/>
            <person name="Martindale M.Q."/>
            <person name="Rokhsar D.S."/>
        </authorList>
    </citation>
    <scope>NUCLEOTIDE SEQUENCE [LARGE SCALE GENOMIC DNA]</scope>
    <source>
        <strain evidence="8">CH2 X CH6</strain>
    </source>
</reference>
<dbReference type="GO" id="GO:0001578">
    <property type="term" value="P:microtubule bundle formation"/>
    <property type="evidence" value="ECO:0000318"/>
    <property type="project" value="GO_Central"/>
</dbReference>
<accession>A7ST60</accession>
<keyword evidence="8" id="KW-1185">Reference proteome</keyword>
<dbReference type="Pfam" id="PF02187">
    <property type="entry name" value="GAS2"/>
    <property type="match status" value="1"/>
</dbReference>
<dbReference type="GO" id="GO:0031110">
    <property type="term" value="P:regulation of microtubule polymerization or depolymerization"/>
    <property type="evidence" value="ECO:0000318"/>
    <property type="project" value="GO_Central"/>
</dbReference>
<comment type="subcellular location">
    <subcellularLocation>
        <location evidence="1">Cytoplasm</location>
        <location evidence="1">Cytoskeleton</location>
    </subcellularLocation>
</comment>
<dbReference type="OMA" id="QCHPSQC"/>
<name>A7ST60_NEMVE</name>
<evidence type="ECO:0000313" key="7">
    <source>
        <dbReference type="EMBL" id="EDO33092.1"/>
    </source>
</evidence>
<sequence>MEKWLIPLKEDLASWISRLLGEEELNTDTFTSMLDTGVVLCRLANFIQTVGEEFFVRNPKFPRRGLFPACGVTYKQRGATHGSFVARDNVSNFIRWCRELRVPDVIMFETEDLVLNKNEKTVLLTLLEVARKAFKVGVEPPELVRLENEIDQELELEPEPLQEPAPRQEVRLLKKKHKSHSLDDLVSECSTILDKCTCPTRYPVQRIADGKYKMGDSKNLIFVRVMRKHVMVRVGGGWDTLDRYFDKHDPCRNHGI</sequence>
<feature type="domain" description="GAR" evidence="6">
    <location>
        <begin position="177"/>
        <end position="252"/>
    </location>
</feature>
<dbReference type="SMART" id="SM00243">
    <property type="entry name" value="GAS2"/>
    <property type="match status" value="1"/>
</dbReference>
<dbReference type="SUPFAM" id="SSF47576">
    <property type="entry name" value="Calponin-homology domain, CH-domain"/>
    <property type="match status" value="1"/>
</dbReference>
<dbReference type="GO" id="GO:0005856">
    <property type="term" value="C:cytoskeleton"/>
    <property type="evidence" value="ECO:0007669"/>
    <property type="project" value="UniProtKB-SubCell"/>
</dbReference>
<dbReference type="InterPro" id="IPR036872">
    <property type="entry name" value="CH_dom_sf"/>
</dbReference>
<dbReference type="Proteomes" id="UP000001593">
    <property type="component" value="Unassembled WGS sequence"/>
</dbReference>
<dbReference type="EMBL" id="DS469790">
    <property type="protein sequence ID" value="EDO33092.1"/>
    <property type="molecule type" value="Genomic_DNA"/>
</dbReference>
<dbReference type="Gene3D" id="3.30.920.20">
    <property type="entry name" value="Gas2-like domain"/>
    <property type="match status" value="1"/>
</dbReference>
<evidence type="ECO:0000256" key="1">
    <source>
        <dbReference type="ARBA" id="ARBA00004245"/>
    </source>
</evidence>
<organism evidence="7 8">
    <name type="scientific">Nematostella vectensis</name>
    <name type="common">Starlet sea anemone</name>
    <dbReference type="NCBI Taxonomy" id="45351"/>
    <lineage>
        <taxon>Eukaryota</taxon>
        <taxon>Metazoa</taxon>
        <taxon>Cnidaria</taxon>
        <taxon>Anthozoa</taxon>
        <taxon>Hexacorallia</taxon>
        <taxon>Actiniaria</taxon>
        <taxon>Edwardsiidae</taxon>
        <taxon>Nematostella</taxon>
    </lineage>
</organism>
<evidence type="ECO:0000259" key="6">
    <source>
        <dbReference type="PROSITE" id="PS51460"/>
    </source>
</evidence>
<dbReference type="InterPro" id="IPR003108">
    <property type="entry name" value="GAR_dom"/>
</dbReference>
<dbReference type="InterPro" id="IPR001715">
    <property type="entry name" value="CH_dom"/>
</dbReference>
<dbReference type="GO" id="GO:0051015">
    <property type="term" value="F:actin filament binding"/>
    <property type="evidence" value="ECO:0000318"/>
    <property type="project" value="GO_Central"/>
</dbReference>
<dbReference type="HOGENOM" id="CLU_025484_1_0_1"/>
<dbReference type="PANTHER" id="PTHR46756:SF18">
    <property type="entry name" value="GAS2-LIKE PROTEIN PICKLED EGGS"/>
    <property type="match status" value="1"/>
</dbReference>
<evidence type="ECO:0000259" key="5">
    <source>
        <dbReference type="PROSITE" id="PS50021"/>
    </source>
</evidence>
<dbReference type="AlphaFoldDB" id="A7ST60"/>
<dbReference type="PROSITE" id="PS51460">
    <property type="entry name" value="GAR"/>
    <property type="match status" value="1"/>
</dbReference>
<dbReference type="eggNOG" id="KOG0516">
    <property type="taxonomic scope" value="Eukaryota"/>
</dbReference>
<dbReference type="Pfam" id="PF00307">
    <property type="entry name" value="CH"/>
    <property type="match status" value="1"/>
</dbReference>
<dbReference type="Gene3D" id="1.10.418.10">
    <property type="entry name" value="Calponin-like domain"/>
    <property type="match status" value="1"/>
</dbReference>
<comment type="similarity">
    <text evidence="4">Belongs to the GAS2 family.</text>
</comment>
<evidence type="ECO:0000256" key="3">
    <source>
        <dbReference type="ARBA" id="ARBA00023212"/>
    </source>
</evidence>
<dbReference type="InParanoid" id="A7ST60"/>
<evidence type="ECO:0000256" key="4">
    <source>
        <dbReference type="ARBA" id="ARBA00038441"/>
    </source>
</evidence>
<gene>
    <name evidence="7" type="ORF">NEMVEDRAFT_v1g130738</name>
</gene>
<protein>
    <submittedName>
        <fullName evidence="7">Uncharacterized protein</fullName>
    </submittedName>
</protein>
<dbReference type="GO" id="GO:0051764">
    <property type="term" value="P:actin crosslink formation"/>
    <property type="evidence" value="ECO:0000318"/>
    <property type="project" value="GO_Central"/>
</dbReference>
<dbReference type="GO" id="GO:0005737">
    <property type="term" value="C:cytoplasm"/>
    <property type="evidence" value="ECO:0000318"/>
    <property type="project" value="GO_Central"/>
</dbReference>
<keyword evidence="2" id="KW-0963">Cytoplasm</keyword>
<dbReference type="GO" id="GO:0008017">
    <property type="term" value="F:microtubule binding"/>
    <property type="evidence" value="ECO:0007669"/>
    <property type="project" value="InterPro"/>
</dbReference>
<dbReference type="SMART" id="SM00033">
    <property type="entry name" value="CH"/>
    <property type="match status" value="1"/>
</dbReference>
<dbReference type="SUPFAM" id="SSF143575">
    <property type="entry name" value="GAS2 domain-like"/>
    <property type="match status" value="1"/>
</dbReference>
<dbReference type="InterPro" id="IPR036534">
    <property type="entry name" value="GAR_dom_sf"/>
</dbReference>
<keyword evidence="3" id="KW-0206">Cytoskeleton</keyword>
<evidence type="ECO:0000313" key="8">
    <source>
        <dbReference type="Proteomes" id="UP000001593"/>
    </source>
</evidence>